<dbReference type="InterPro" id="IPR035965">
    <property type="entry name" value="PAS-like_dom_sf"/>
</dbReference>
<name>A0A2S0UJT7_9RHOB</name>
<feature type="domain" description="PAS" evidence="1">
    <location>
        <begin position="157"/>
        <end position="224"/>
    </location>
</feature>
<dbReference type="InterPro" id="IPR002197">
    <property type="entry name" value="HTH_Fis"/>
</dbReference>
<dbReference type="InterPro" id="IPR000014">
    <property type="entry name" value="PAS"/>
</dbReference>
<dbReference type="EMBL" id="CP028918">
    <property type="protein sequence ID" value="AWB48030.1"/>
    <property type="molecule type" value="Genomic_DNA"/>
</dbReference>
<dbReference type="Gene3D" id="3.30.450.20">
    <property type="entry name" value="PAS domain"/>
    <property type="match status" value="3"/>
</dbReference>
<dbReference type="AlphaFoldDB" id="A0A2S0UJT7"/>
<dbReference type="GO" id="GO:0043565">
    <property type="term" value="F:sequence-specific DNA binding"/>
    <property type="evidence" value="ECO:0007669"/>
    <property type="project" value="InterPro"/>
</dbReference>
<dbReference type="SUPFAM" id="SSF55785">
    <property type="entry name" value="PYP-like sensor domain (PAS domain)"/>
    <property type="match status" value="2"/>
</dbReference>
<dbReference type="SMART" id="SM00091">
    <property type="entry name" value="PAS"/>
    <property type="match status" value="2"/>
</dbReference>
<dbReference type="RefSeq" id="WP_108434854.1">
    <property type="nucleotide sequence ID" value="NZ_CP028918.1"/>
</dbReference>
<feature type="domain" description="PAS" evidence="1">
    <location>
        <begin position="276"/>
        <end position="345"/>
    </location>
</feature>
<dbReference type="PRINTS" id="PR01590">
    <property type="entry name" value="HTHFIS"/>
</dbReference>
<dbReference type="Proteomes" id="UP000244496">
    <property type="component" value="Chromosome"/>
</dbReference>
<sequence length="471" mass="52090">MTTDGRHLLHGGKLPLIAPDLLSEILATASDIALLVSPSRRIISVMVNPHHRSFGQLTDWEGGNLRDVLTDESNRKFEARLADPHAKRMPGLAIELNHADQAHWEFPVRYSIHRIGNDASLLMMGRDLRPVAEVQQQLVQAQLALERDYENQRELDTRYRVLMEVSRDPVVMVSMGTGRITDLNPAAALLLGGVRADLVGAAVAQEFEGRRRGEFLESMSNLAVAERNAPIELTARRSQKRVFVTPTVFRAAGERILLCQLDTAQAGGTATDELAANLSRLYHEGVDGIVFCDAEGNIRAANEAFLNLTDTANMAAIKGRSMADFLARGAVDLRVLIDNVKRTGQLRIYATRLTTDFMGQIAVEISATWLNDRPNPVLVLVVRDSSRADTMRRPPLGQHDDGVRNVMELVGSSTLKDIVAETTDVIEKMCIETALELTRNNRVAAAEMLSLSRQSLYVKLRKYGLINKGDE</sequence>
<dbReference type="Pfam" id="PF13426">
    <property type="entry name" value="PAS_9"/>
    <property type="match status" value="1"/>
</dbReference>
<dbReference type="CDD" id="cd00130">
    <property type="entry name" value="PAS"/>
    <property type="match status" value="2"/>
</dbReference>
<evidence type="ECO:0000313" key="3">
    <source>
        <dbReference type="Proteomes" id="UP000244496"/>
    </source>
</evidence>
<dbReference type="NCBIfam" id="TIGR02040">
    <property type="entry name" value="PpsR-CrtJ"/>
    <property type="match status" value="1"/>
</dbReference>
<protein>
    <submittedName>
        <fullName evidence="2">Transcriptional regulator PpsR</fullName>
    </submittedName>
</protein>
<dbReference type="InterPro" id="IPR009057">
    <property type="entry name" value="Homeodomain-like_sf"/>
</dbReference>
<evidence type="ECO:0000259" key="1">
    <source>
        <dbReference type="SMART" id="SM00091"/>
    </source>
</evidence>
<accession>A0A2S0UJT7</accession>
<keyword evidence="3" id="KW-1185">Reference proteome</keyword>
<dbReference type="OrthoDB" id="5499170at2"/>
<dbReference type="Pfam" id="PF13188">
    <property type="entry name" value="PAS_8"/>
    <property type="match status" value="1"/>
</dbReference>
<dbReference type="Gene3D" id="1.10.10.60">
    <property type="entry name" value="Homeodomain-like"/>
    <property type="match status" value="1"/>
</dbReference>
<evidence type="ECO:0000313" key="2">
    <source>
        <dbReference type="EMBL" id="AWB48030.1"/>
    </source>
</evidence>
<reference evidence="2 3" key="1">
    <citation type="submission" date="2018-04" db="EMBL/GenBank/DDBJ databases">
        <title>Genome sequencing of Gemmobacter.</title>
        <authorList>
            <person name="Yi H."/>
            <person name="Baek M.-G."/>
        </authorList>
    </citation>
    <scope>NUCLEOTIDE SEQUENCE [LARGE SCALE GENOMIC DNA]</scope>
    <source>
        <strain evidence="2 3">HYN0069</strain>
    </source>
</reference>
<gene>
    <name evidence="2" type="primary">ppsR</name>
    <name evidence="2" type="ORF">HYN69_05430</name>
</gene>
<proteinExistence type="predicted"/>
<dbReference type="InterPro" id="IPR011785">
    <property type="entry name" value="Tscrpt_reg_PpsR-CrtJ"/>
</dbReference>
<dbReference type="SUPFAM" id="SSF46689">
    <property type="entry name" value="Homeodomain-like"/>
    <property type="match status" value="1"/>
</dbReference>
<dbReference type="Pfam" id="PF02954">
    <property type="entry name" value="HTH_8"/>
    <property type="match status" value="1"/>
</dbReference>
<dbReference type="KEGG" id="geh:HYN69_05430"/>
<organism evidence="2 3">
    <name type="scientific">Paragemmobacter aquarius</name>
    <dbReference type="NCBI Taxonomy" id="2169400"/>
    <lineage>
        <taxon>Bacteria</taxon>
        <taxon>Pseudomonadati</taxon>
        <taxon>Pseudomonadota</taxon>
        <taxon>Alphaproteobacteria</taxon>
        <taxon>Rhodobacterales</taxon>
        <taxon>Paracoccaceae</taxon>
        <taxon>Paragemmobacter</taxon>
    </lineage>
</organism>